<organism evidence="1 2">
    <name type="scientific">Streptomyces xiamenensis</name>
    <dbReference type="NCBI Taxonomy" id="408015"/>
    <lineage>
        <taxon>Bacteria</taxon>
        <taxon>Bacillati</taxon>
        <taxon>Actinomycetota</taxon>
        <taxon>Actinomycetes</taxon>
        <taxon>Kitasatosporales</taxon>
        <taxon>Streptomycetaceae</taxon>
        <taxon>Streptomyces</taxon>
    </lineage>
</organism>
<dbReference type="InterPro" id="IPR052036">
    <property type="entry name" value="Hydrolase/PRTase-associated"/>
</dbReference>
<dbReference type="PANTHER" id="PTHR31299:SF0">
    <property type="entry name" value="ESTERASE, PUTATIVE (AFU_ORTHOLOGUE AFUA_1G05850)-RELATED"/>
    <property type="match status" value="1"/>
</dbReference>
<evidence type="ECO:0000313" key="1">
    <source>
        <dbReference type="EMBL" id="AKG46338.1"/>
    </source>
</evidence>
<dbReference type="KEGG" id="sxi:SXIM_49540"/>
<proteinExistence type="predicted"/>
<keyword evidence="2" id="KW-1185">Reference proteome</keyword>
<dbReference type="PANTHER" id="PTHR31299">
    <property type="entry name" value="ESTERASE, PUTATIVE (AFU_ORTHOLOGUE AFUA_1G05850)-RELATED"/>
    <property type="match status" value="1"/>
</dbReference>
<dbReference type="InterPro" id="IPR016273">
    <property type="entry name" value="Emycin_Estase_proteobac"/>
</dbReference>
<dbReference type="AlphaFoldDB" id="A0A0F7G1G6"/>
<dbReference type="Gene3D" id="3.40.1660.10">
    <property type="entry name" value="EreA-like (biosynthetic domain)"/>
    <property type="match status" value="1"/>
</dbReference>
<dbReference type="InterPro" id="IPR007815">
    <property type="entry name" value="Emycin_Estase"/>
</dbReference>
<dbReference type="RefSeq" id="WP_046725140.1">
    <property type="nucleotide sequence ID" value="NZ_CP009922.3"/>
</dbReference>
<dbReference type="Gene3D" id="3.30.1870.10">
    <property type="entry name" value="EreA-like, domain 2"/>
    <property type="match status" value="1"/>
</dbReference>
<evidence type="ECO:0000313" key="2">
    <source>
        <dbReference type="Proteomes" id="UP000034034"/>
    </source>
</evidence>
<dbReference type="SUPFAM" id="SSF159501">
    <property type="entry name" value="EreA/ChaN-like"/>
    <property type="match status" value="1"/>
</dbReference>
<reference evidence="1" key="1">
    <citation type="submission" date="2019-08" db="EMBL/GenBank/DDBJ databases">
        <title>Complete genome sequence of a mangrove-derived Streptomyces xiamenensis.</title>
        <authorList>
            <person name="Xu J."/>
        </authorList>
    </citation>
    <scope>NUCLEOTIDE SEQUENCE</scope>
    <source>
        <strain evidence="1">318</strain>
    </source>
</reference>
<dbReference type="GO" id="GO:0046677">
    <property type="term" value="P:response to antibiotic"/>
    <property type="evidence" value="ECO:0007669"/>
    <property type="project" value="InterPro"/>
</dbReference>
<dbReference type="CDD" id="cd14728">
    <property type="entry name" value="Ere-like"/>
    <property type="match status" value="1"/>
</dbReference>
<name>A0A0F7G1G6_9ACTN</name>
<protein>
    <submittedName>
        <fullName evidence="1">Erythromycin esterase-like protein</fullName>
    </submittedName>
</protein>
<dbReference type="EMBL" id="CP009922">
    <property type="protein sequence ID" value="AKG46338.1"/>
    <property type="molecule type" value="Genomic_DNA"/>
</dbReference>
<dbReference type="PATRIC" id="fig|408015.6.peg.5017"/>
<accession>A0A0F7G1G6</accession>
<sequence length="452" mass="48165">MPDPSHHRHGDPFTRWLRADAAPLTHLDPDAPLEDLEPLRALIGDARVVAIGENSHFIHEFTLLRERVLRFLTERCGFTVLAFEYGFSEGFPLDAWARGEGTEDALPGLLGPSIPVGVDAPLRRLRRHNRTAAPPVRFAGIDIPAAGGSLLPALAPVADYLRAVDPEAVPLIEEAMRIAASFAGGSAADAAPAWARLEAAEQDALSAVLNRLLIRFRSVEPLYLSRGDRRGYDIARRRLEGACHGDHTFRAMAGLFSGTGLTADTSARDLYMAESLLWHLERGAPGTRIVLAAHNAHIQKTPVSFDGRLTGFPMGQHLHSVLGEDYIAVGLTSSTGQTGEMRRDERSRFGFTVEPTPLGAPEPGSVEAAFTDAGLGLSLADLRRARRPDIGGDGSAPGPDRIRIQGAQLHTPVLDAFDAVLHSPVSTVIGGLGLDAVPGPAPADRTAGGGST</sequence>
<gene>
    <name evidence="1" type="ORF">SXIM_49540</name>
</gene>
<dbReference type="Pfam" id="PF05139">
    <property type="entry name" value="Erythro_esteras"/>
    <property type="match status" value="1"/>
</dbReference>
<dbReference type="PIRSF" id="PIRSF000880">
    <property type="entry name" value="Eryth_est"/>
    <property type="match status" value="1"/>
</dbReference>
<dbReference type="STRING" id="408015.SXIM_49540"/>
<dbReference type="HOGENOM" id="CLU_026490_2_2_11"/>
<dbReference type="Proteomes" id="UP000034034">
    <property type="component" value="Chromosome"/>
</dbReference>
<dbReference type="Gene3D" id="1.20.1440.30">
    <property type="entry name" value="Biosynthetic Protein domain"/>
    <property type="match status" value="1"/>
</dbReference>